<reference evidence="2 3" key="1">
    <citation type="submission" date="2019-12" db="EMBL/GenBank/DDBJ databases">
        <title>Mucilaginibacter sp. HMF7410 genome sequencing and assembly.</title>
        <authorList>
            <person name="Kang H."/>
            <person name="Cha I."/>
            <person name="Kim H."/>
            <person name="Joh K."/>
        </authorList>
    </citation>
    <scope>NUCLEOTIDE SEQUENCE [LARGE SCALE GENOMIC DNA]</scope>
    <source>
        <strain evidence="2 3">HMF7410</strain>
    </source>
</reference>
<dbReference type="PANTHER" id="PTHR46889:SF4">
    <property type="entry name" value="TRANSPOSASE INSO FOR INSERTION SEQUENCE ELEMENT IS911B-RELATED"/>
    <property type="match status" value="1"/>
</dbReference>
<dbReference type="InterPro" id="IPR001584">
    <property type="entry name" value="Integrase_cat-core"/>
</dbReference>
<dbReference type="AlphaFoldDB" id="A0A7K1T1W3"/>
<accession>A0A7K1T1W3</accession>
<dbReference type="Gene3D" id="3.30.420.10">
    <property type="entry name" value="Ribonuclease H-like superfamily/Ribonuclease H"/>
    <property type="match status" value="1"/>
</dbReference>
<protein>
    <submittedName>
        <fullName evidence="2">IS3 family transposase</fullName>
    </submittedName>
</protein>
<comment type="caution">
    <text evidence="2">The sequence shown here is derived from an EMBL/GenBank/DDBJ whole genome shotgun (WGS) entry which is preliminary data.</text>
</comment>
<dbReference type="PROSITE" id="PS50994">
    <property type="entry name" value="INTEGRASE"/>
    <property type="match status" value="1"/>
</dbReference>
<feature type="domain" description="Integrase catalytic" evidence="1">
    <location>
        <begin position="190"/>
        <end position="278"/>
    </location>
</feature>
<evidence type="ECO:0000313" key="3">
    <source>
        <dbReference type="Proteomes" id="UP000462014"/>
    </source>
</evidence>
<dbReference type="InterPro" id="IPR048020">
    <property type="entry name" value="Transpos_IS3"/>
</dbReference>
<organism evidence="2 3">
    <name type="scientific">Mucilaginibacter arboris</name>
    <dbReference type="NCBI Taxonomy" id="2682090"/>
    <lineage>
        <taxon>Bacteria</taxon>
        <taxon>Pseudomonadati</taxon>
        <taxon>Bacteroidota</taxon>
        <taxon>Sphingobacteriia</taxon>
        <taxon>Sphingobacteriales</taxon>
        <taxon>Sphingobacteriaceae</taxon>
        <taxon>Mucilaginibacter</taxon>
    </lineage>
</organism>
<keyword evidence="3" id="KW-1185">Reference proteome</keyword>
<dbReference type="InterPro" id="IPR025948">
    <property type="entry name" value="HTH-like_dom"/>
</dbReference>
<sequence length="278" mass="31861">MQRNWKSGRLCYTAGAGNWKRRQKRVFLVKVKWSIRLSRQRDSPAKERTAGYAAGARYTKKGCRHLLQERWQIFGFIKNNRTGFTIGKMCKMFKVSRSGYYSWLCSNLSLRDNDNQNLTGHILKVHADSKGTYGSPRIAMELNRQGIKVSRPRVARLMQKAKIQSIIKNKFIATTDSTHKFAIVENKLERNFKPGTTGAVWVSDITYIKTRQGWLYLTTVLDIGDRKIIGWALSSTMKATETVMPAFKMAQKNRPIINELIFHSDRGCSIPVTNSGIY</sequence>
<proteinExistence type="predicted"/>
<gene>
    <name evidence="2" type="ORF">GO621_18655</name>
</gene>
<dbReference type="Proteomes" id="UP000462014">
    <property type="component" value="Unassembled WGS sequence"/>
</dbReference>
<dbReference type="InterPro" id="IPR036397">
    <property type="entry name" value="RNaseH_sf"/>
</dbReference>
<evidence type="ECO:0000313" key="2">
    <source>
        <dbReference type="EMBL" id="MVN23545.1"/>
    </source>
</evidence>
<dbReference type="InterPro" id="IPR050900">
    <property type="entry name" value="Transposase_IS3/IS150/IS904"/>
</dbReference>
<name>A0A7K1T1W3_9SPHI</name>
<evidence type="ECO:0000259" key="1">
    <source>
        <dbReference type="PROSITE" id="PS50994"/>
    </source>
</evidence>
<dbReference type="NCBIfam" id="NF033516">
    <property type="entry name" value="transpos_IS3"/>
    <property type="match status" value="1"/>
</dbReference>
<dbReference type="InterPro" id="IPR012337">
    <property type="entry name" value="RNaseH-like_sf"/>
</dbReference>
<dbReference type="GO" id="GO:0015074">
    <property type="term" value="P:DNA integration"/>
    <property type="evidence" value="ECO:0007669"/>
    <property type="project" value="InterPro"/>
</dbReference>
<dbReference type="SUPFAM" id="SSF53098">
    <property type="entry name" value="Ribonuclease H-like"/>
    <property type="match status" value="1"/>
</dbReference>
<dbReference type="GO" id="GO:0003676">
    <property type="term" value="F:nucleic acid binding"/>
    <property type="evidence" value="ECO:0007669"/>
    <property type="project" value="InterPro"/>
</dbReference>
<dbReference type="PANTHER" id="PTHR46889">
    <property type="entry name" value="TRANSPOSASE INSF FOR INSERTION SEQUENCE IS3B-RELATED"/>
    <property type="match status" value="1"/>
</dbReference>
<dbReference type="EMBL" id="WPIK01000050">
    <property type="protein sequence ID" value="MVN23545.1"/>
    <property type="molecule type" value="Genomic_DNA"/>
</dbReference>
<dbReference type="Pfam" id="PF13276">
    <property type="entry name" value="HTH_21"/>
    <property type="match status" value="1"/>
</dbReference>
<dbReference type="Pfam" id="PF00665">
    <property type="entry name" value="rve"/>
    <property type="match status" value="1"/>
</dbReference>